<accession>A0A4S8XM80</accession>
<comment type="caution">
    <text evidence="2">The sequence shown here is derived from an EMBL/GenBank/DDBJ whole genome shotgun (WGS) entry which is preliminary data.</text>
</comment>
<dbReference type="EMBL" id="QZAL01000087">
    <property type="protein sequence ID" value="THW39871.1"/>
    <property type="molecule type" value="Genomic_DNA"/>
</dbReference>
<dbReference type="AlphaFoldDB" id="A0A4S8XM80"/>
<evidence type="ECO:0000256" key="1">
    <source>
        <dbReference type="SAM" id="MobiDB-lite"/>
    </source>
</evidence>
<organism evidence="2 3">
    <name type="scientific">Aureobasidium pullulans</name>
    <name type="common">Black yeast</name>
    <name type="synonym">Pullularia pullulans</name>
    <dbReference type="NCBI Taxonomy" id="5580"/>
    <lineage>
        <taxon>Eukaryota</taxon>
        <taxon>Fungi</taxon>
        <taxon>Dikarya</taxon>
        <taxon>Ascomycota</taxon>
        <taxon>Pezizomycotina</taxon>
        <taxon>Dothideomycetes</taxon>
        <taxon>Dothideomycetidae</taxon>
        <taxon>Dothideales</taxon>
        <taxon>Saccotheciaceae</taxon>
        <taxon>Aureobasidium</taxon>
    </lineage>
</organism>
<reference evidence="2 3" key="1">
    <citation type="submission" date="2018-10" db="EMBL/GenBank/DDBJ databases">
        <title>Fifty Aureobasidium pullulans genomes reveal a recombining polyextremotolerant generalist.</title>
        <authorList>
            <person name="Gostincar C."/>
            <person name="Turk M."/>
            <person name="Zajc J."/>
            <person name="Gunde-Cimerman N."/>
        </authorList>
    </citation>
    <scope>NUCLEOTIDE SEQUENCE [LARGE SCALE GENOMIC DNA]</scope>
    <source>
        <strain evidence="2 3">EXF-11013</strain>
    </source>
</reference>
<proteinExistence type="predicted"/>
<feature type="region of interest" description="Disordered" evidence="1">
    <location>
        <begin position="1"/>
        <end position="24"/>
    </location>
</feature>
<feature type="region of interest" description="Disordered" evidence="1">
    <location>
        <begin position="100"/>
        <end position="146"/>
    </location>
</feature>
<sequence>MLSLGQRCKYKSRDKNNKQPCPSNHDIKARLFMGAMREPHRLGFYGVKTATSVTRKPEASVERSSTGGAMIDPFDMPVARWVEHPGADLEEPEAFFECSSTGGAAIDPVDNPMATQTEQQGADLDNHDAISRSASKLSNSDSIKLG</sequence>
<name>A0A4S8XM80_AURPU</name>
<feature type="compositionally biased region" description="Polar residues" evidence="1">
    <location>
        <begin position="132"/>
        <end position="146"/>
    </location>
</feature>
<evidence type="ECO:0000313" key="2">
    <source>
        <dbReference type="EMBL" id="THW39871.1"/>
    </source>
</evidence>
<gene>
    <name evidence="2" type="ORF">D6D22_06083</name>
</gene>
<dbReference type="Proteomes" id="UP000310687">
    <property type="component" value="Unassembled WGS sequence"/>
</dbReference>
<evidence type="ECO:0000313" key="3">
    <source>
        <dbReference type="Proteomes" id="UP000310687"/>
    </source>
</evidence>
<protein>
    <submittedName>
        <fullName evidence="2">Uncharacterized protein</fullName>
    </submittedName>
</protein>